<dbReference type="InterPro" id="IPR002684">
    <property type="entry name" value="Biotin_synth/BioAB"/>
</dbReference>
<accession>N6VRU6</accession>
<dbReference type="OrthoDB" id="67071at2157"/>
<dbReference type="PANTHER" id="PTHR22976">
    <property type="entry name" value="BIOTIN SYNTHASE"/>
    <property type="match status" value="1"/>
</dbReference>
<dbReference type="PATRIC" id="fig|1069083.5.peg.319"/>
<dbReference type="NCBIfam" id="NF004911">
    <property type="entry name" value="PRK06267.1"/>
    <property type="match status" value="1"/>
</dbReference>
<evidence type="ECO:0000256" key="4">
    <source>
        <dbReference type="ARBA" id="ARBA00023004"/>
    </source>
</evidence>
<dbReference type="InterPro" id="IPR013785">
    <property type="entry name" value="Aldolase_TIM"/>
</dbReference>
<evidence type="ECO:0000256" key="2">
    <source>
        <dbReference type="ARBA" id="ARBA00022691"/>
    </source>
</evidence>
<evidence type="ECO:0000256" key="5">
    <source>
        <dbReference type="ARBA" id="ARBA00023014"/>
    </source>
</evidence>
<sequence>MIVDEILENVRKAYKITRRHFNYVSFERALFLGWYCNLKHPCKFCYMSTQKNKIKNPEKAKRSLSSILAEAILMKRIGWKLEFISSGYGFSEKEINNIAEMVAYVQKCKQFLNTGVINLDEINLDIIEGVTGAVETVVKNRDEICPGKPLERIKEFLLKAKERDLKTGITIILGLGEKEEDISKLLDLIEELDLDKVIFYSLNPQKGTIYENKPTVTTLEYMNWVSSVRLAFPKIKIATGVWVDKISMISPLICSGSNVITKFPVFSIYGTKYAYWVEKEIKTVAKLLGTFTDLEVLMGAKELKETPYIDEDIKINEKNKEKVEGLKGEIDKKINSYVNSVLKRVNK</sequence>
<dbReference type="GO" id="GO:0051537">
    <property type="term" value="F:2 iron, 2 sulfur cluster binding"/>
    <property type="evidence" value="ECO:0007669"/>
    <property type="project" value="TreeGrafter"/>
</dbReference>
<proteinExistence type="predicted"/>
<name>N6VRU6_9EURY</name>
<comment type="caution">
    <text evidence="7">The sequence shown here is derived from an EMBL/GenBank/DDBJ whole genome shotgun (WGS) entry which is preliminary data.</text>
</comment>
<dbReference type="SUPFAM" id="SSF102114">
    <property type="entry name" value="Radical SAM enzymes"/>
    <property type="match status" value="1"/>
</dbReference>
<evidence type="ECO:0000256" key="3">
    <source>
        <dbReference type="ARBA" id="ARBA00022723"/>
    </source>
</evidence>
<dbReference type="InterPro" id="IPR007197">
    <property type="entry name" value="rSAM"/>
</dbReference>
<dbReference type="STRING" id="1069083.GCA_000371805_00451"/>
<dbReference type="SFLD" id="SFLDS00029">
    <property type="entry name" value="Radical_SAM"/>
    <property type="match status" value="1"/>
</dbReference>
<dbReference type="Proteomes" id="UP000053695">
    <property type="component" value="Unassembled WGS sequence"/>
</dbReference>
<evidence type="ECO:0000313" key="8">
    <source>
        <dbReference type="Proteomes" id="UP000053695"/>
    </source>
</evidence>
<keyword evidence="3" id="KW-0479">Metal-binding</keyword>
<keyword evidence="1" id="KW-0004">4Fe-4S</keyword>
<evidence type="ECO:0000313" key="7">
    <source>
        <dbReference type="EMBL" id="ENN96580.1"/>
    </source>
</evidence>
<evidence type="ECO:0000256" key="1">
    <source>
        <dbReference type="ARBA" id="ARBA00022485"/>
    </source>
</evidence>
<dbReference type="RefSeq" id="WP_004589983.1">
    <property type="nucleotide sequence ID" value="NZ_APMM01000011.1"/>
</dbReference>
<evidence type="ECO:0000259" key="6">
    <source>
        <dbReference type="PROSITE" id="PS51918"/>
    </source>
</evidence>
<dbReference type="SMART" id="SM00729">
    <property type="entry name" value="Elp3"/>
    <property type="match status" value="1"/>
</dbReference>
<dbReference type="Gene3D" id="3.20.20.70">
    <property type="entry name" value="Aldolase class I"/>
    <property type="match status" value="1"/>
</dbReference>
<dbReference type="GO" id="GO:0004076">
    <property type="term" value="F:biotin synthase activity"/>
    <property type="evidence" value="ECO:0007669"/>
    <property type="project" value="InterPro"/>
</dbReference>
<gene>
    <name evidence="7" type="ORF">J422_01620</name>
</gene>
<dbReference type="InterPro" id="IPR006638">
    <property type="entry name" value="Elp3/MiaA/NifB-like_rSAM"/>
</dbReference>
<protein>
    <recommendedName>
        <fullName evidence="6">Radical SAM core domain-containing protein</fullName>
    </recommendedName>
</protein>
<dbReference type="GO" id="GO:0051539">
    <property type="term" value="F:4 iron, 4 sulfur cluster binding"/>
    <property type="evidence" value="ECO:0007669"/>
    <property type="project" value="UniProtKB-KW"/>
</dbReference>
<keyword evidence="4" id="KW-0408">Iron</keyword>
<dbReference type="AlphaFoldDB" id="N6VRU6"/>
<keyword evidence="8" id="KW-1185">Reference proteome</keyword>
<organism evidence="7 8">
    <name type="scientific">Methanocaldococcus villosus KIN24-T80</name>
    <dbReference type="NCBI Taxonomy" id="1069083"/>
    <lineage>
        <taxon>Archaea</taxon>
        <taxon>Methanobacteriati</taxon>
        <taxon>Methanobacteriota</taxon>
        <taxon>Methanomada group</taxon>
        <taxon>Methanococci</taxon>
        <taxon>Methanococcales</taxon>
        <taxon>Methanocaldococcaceae</taxon>
        <taxon>Methanocaldococcus</taxon>
    </lineage>
</organism>
<keyword evidence="2" id="KW-0949">S-adenosyl-L-methionine</keyword>
<dbReference type="GO" id="GO:0046872">
    <property type="term" value="F:metal ion binding"/>
    <property type="evidence" value="ECO:0007669"/>
    <property type="project" value="UniProtKB-KW"/>
</dbReference>
<dbReference type="PANTHER" id="PTHR22976:SF2">
    <property type="entry name" value="BIOTIN SYNTHASE, MITOCHONDRIAL"/>
    <property type="match status" value="1"/>
</dbReference>
<feature type="domain" description="Radical SAM core" evidence="6">
    <location>
        <begin position="16"/>
        <end position="234"/>
    </location>
</feature>
<dbReference type="Pfam" id="PF04055">
    <property type="entry name" value="Radical_SAM"/>
    <property type="match status" value="1"/>
</dbReference>
<reference evidence="7 8" key="1">
    <citation type="journal article" date="2013" name="Genome Announc.">
        <title>Draft Genome Sequence of a Highly Flagellated, Fast-Swimming Archaeon, Methanocaldococcus villosus Strain KIN24-T80 (DSM 22612).</title>
        <authorList>
            <person name="Thennarasu S."/>
            <person name="Polireddy D."/>
            <person name="Antony A."/>
            <person name="Yada M.R."/>
            <person name="Algarawi S."/>
            <person name="Sivakumar N."/>
        </authorList>
    </citation>
    <scope>NUCLEOTIDE SEQUENCE [LARGE SCALE GENOMIC DNA]</scope>
    <source>
        <strain evidence="7 8">KIN24-T80</strain>
    </source>
</reference>
<dbReference type="GO" id="GO:0009102">
    <property type="term" value="P:biotin biosynthetic process"/>
    <property type="evidence" value="ECO:0007669"/>
    <property type="project" value="InterPro"/>
</dbReference>
<keyword evidence="5" id="KW-0411">Iron-sulfur</keyword>
<dbReference type="PROSITE" id="PS51918">
    <property type="entry name" value="RADICAL_SAM"/>
    <property type="match status" value="1"/>
</dbReference>
<dbReference type="InterPro" id="IPR058240">
    <property type="entry name" value="rSAM_sf"/>
</dbReference>
<dbReference type="EMBL" id="APMM01000011">
    <property type="protein sequence ID" value="ENN96580.1"/>
    <property type="molecule type" value="Genomic_DNA"/>
</dbReference>